<dbReference type="OrthoDB" id="4065319at2759"/>
<keyword evidence="2" id="KW-1133">Transmembrane helix</keyword>
<evidence type="ECO:0000313" key="5">
    <source>
        <dbReference type="Proteomes" id="UP000799764"/>
    </source>
</evidence>
<keyword evidence="3" id="KW-0732">Signal</keyword>
<dbReference type="InterPro" id="IPR051009">
    <property type="entry name" value="PRM"/>
</dbReference>
<keyword evidence="2" id="KW-0812">Transmembrane</keyword>
<reference evidence="4" key="1">
    <citation type="journal article" date="2020" name="Stud. Mycol.">
        <title>101 Dothideomycetes genomes: a test case for predicting lifestyles and emergence of pathogens.</title>
        <authorList>
            <person name="Haridas S."/>
            <person name="Albert R."/>
            <person name="Binder M."/>
            <person name="Bloem J."/>
            <person name="Labutti K."/>
            <person name="Salamov A."/>
            <person name="Andreopoulos B."/>
            <person name="Baker S."/>
            <person name="Barry K."/>
            <person name="Bills G."/>
            <person name="Bluhm B."/>
            <person name="Cannon C."/>
            <person name="Castanera R."/>
            <person name="Culley D."/>
            <person name="Daum C."/>
            <person name="Ezra D."/>
            <person name="Gonzalez J."/>
            <person name="Henrissat B."/>
            <person name="Kuo A."/>
            <person name="Liang C."/>
            <person name="Lipzen A."/>
            <person name="Lutzoni F."/>
            <person name="Magnuson J."/>
            <person name="Mondo S."/>
            <person name="Nolan M."/>
            <person name="Ohm R."/>
            <person name="Pangilinan J."/>
            <person name="Park H.-J."/>
            <person name="Ramirez L."/>
            <person name="Alfaro M."/>
            <person name="Sun H."/>
            <person name="Tritt A."/>
            <person name="Yoshinaga Y."/>
            <person name="Zwiers L.-H."/>
            <person name="Turgeon B."/>
            <person name="Goodwin S."/>
            <person name="Spatafora J."/>
            <person name="Crous P."/>
            <person name="Grigoriev I."/>
        </authorList>
    </citation>
    <scope>NUCLEOTIDE SEQUENCE</scope>
    <source>
        <strain evidence="4">CBS 690.94</strain>
    </source>
</reference>
<sequence>MRMSIRLAGVLALAAPAVLAQDNQDDKTTDQPSATQATDKDTQTSAAAQTTDAPETTDTPSTTEEDHATAAATQTRGGEGNFLSLLPSQAGVGIPVVGVPDTAGAAFMQKSDLPDGTVFICVGAILAFFGLGVLVWRGLVAWSLHRSVKRAALAQNLADLKDMSAIPGARKRGMYNVVGASSTMSLDHLSAAPTGTSKPPKPFASTATSTPPKSNSLFFSPTAGGSTGLRDSVANRSSQYLPAGYYAAGNAQVAQGSPMTHVGGAGAHLPTHSLAMPGNRYSARSGISPPQSPSLPPSRGYDRAPPSRDGLSIYNRNSVATLGSPTGRAGVYGIDHGSASQLSLNVPGGSTTGGRAPSAYLDDLFENHGSGSKDRL</sequence>
<feature type="compositionally biased region" description="Low complexity" evidence="1">
    <location>
        <begin position="43"/>
        <end position="62"/>
    </location>
</feature>
<keyword evidence="5" id="KW-1185">Reference proteome</keyword>
<dbReference type="AlphaFoldDB" id="A0A9P4PDJ8"/>
<evidence type="ECO:0000256" key="3">
    <source>
        <dbReference type="SAM" id="SignalP"/>
    </source>
</evidence>
<dbReference type="Proteomes" id="UP000799764">
    <property type="component" value="Unassembled WGS sequence"/>
</dbReference>
<keyword evidence="2" id="KW-0472">Membrane</keyword>
<proteinExistence type="predicted"/>
<feature type="compositionally biased region" description="Polar residues" evidence="1">
    <location>
        <begin position="205"/>
        <end position="219"/>
    </location>
</feature>
<gene>
    <name evidence="4" type="ORF">P171DRAFT_419217</name>
</gene>
<dbReference type="EMBL" id="MU001506">
    <property type="protein sequence ID" value="KAF2441089.1"/>
    <property type="molecule type" value="Genomic_DNA"/>
</dbReference>
<evidence type="ECO:0000256" key="2">
    <source>
        <dbReference type="SAM" id="Phobius"/>
    </source>
</evidence>
<comment type="caution">
    <text evidence="4">The sequence shown here is derived from an EMBL/GenBank/DDBJ whole genome shotgun (WGS) entry which is preliminary data.</text>
</comment>
<feature type="region of interest" description="Disordered" evidence="1">
    <location>
        <begin position="190"/>
        <end position="221"/>
    </location>
</feature>
<feature type="signal peptide" evidence="3">
    <location>
        <begin position="1"/>
        <end position="20"/>
    </location>
</feature>
<protein>
    <recommendedName>
        <fullName evidence="6">CSI2 protein</fullName>
    </recommendedName>
</protein>
<accession>A0A9P4PDJ8</accession>
<dbReference type="PANTHER" id="PTHR36089:SF1">
    <property type="entry name" value="CHITIN SYNTHASE 3 COMPLEX PROTEIN CSI2-RELATED"/>
    <property type="match status" value="1"/>
</dbReference>
<feature type="region of interest" description="Disordered" evidence="1">
    <location>
        <begin position="18"/>
        <end position="75"/>
    </location>
</feature>
<dbReference type="PANTHER" id="PTHR36089">
    <property type="entry name" value="CHITIN SYNTHASE 3 COMPLEX PROTEIN CSI2-RELATED"/>
    <property type="match status" value="1"/>
</dbReference>
<organism evidence="4 5">
    <name type="scientific">Karstenula rhodostoma CBS 690.94</name>
    <dbReference type="NCBI Taxonomy" id="1392251"/>
    <lineage>
        <taxon>Eukaryota</taxon>
        <taxon>Fungi</taxon>
        <taxon>Dikarya</taxon>
        <taxon>Ascomycota</taxon>
        <taxon>Pezizomycotina</taxon>
        <taxon>Dothideomycetes</taxon>
        <taxon>Pleosporomycetidae</taxon>
        <taxon>Pleosporales</taxon>
        <taxon>Massarineae</taxon>
        <taxon>Didymosphaeriaceae</taxon>
        <taxon>Karstenula</taxon>
    </lineage>
</organism>
<feature type="region of interest" description="Disordered" evidence="1">
    <location>
        <begin position="262"/>
        <end position="313"/>
    </location>
</feature>
<evidence type="ECO:0000313" key="4">
    <source>
        <dbReference type="EMBL" id="KAF2441089.1"/>
    </source>
</evidence>
<feature type="chain" id="PRO_5040309051" description="CSI2 protein" evidence="3">
    <location>
        <begin position="21"/>
        <end position="376"/>
    </location>
</feature>
<evidence type="ECO:0000256" key="1">
    <source>
        <dbReference type="SAM" id="MobiDB-lite"/>
    </source>
</evidence>
<name>A0A9P4PDJ8_9PLEO</name>
<dbReference type="GO" id="GO:0000324">
    <property type="term" value="C:fungal-type vacuole"/>
    <property type="evidence" value="ECO:0007669"/>
    <property type="project" value="TreeGrafter"/>
</dbReference>
<feature type="transmembrane region" description="Helical" evidence="2">
    <location>
        <begin position="117"/>
        <end position="140"/>
    </location>
</feature>
<evidence type="ECO:0008006" key="6">
    <source>
        <dbReference type="Google" id="ProtNLM"/>
    </source>
</evidence>
<feature type="region of interest" description="Disordered" evidence="1">
    <location>
        <begin position="343"/>
        <end position="376"/>
    </location>
</feature>